<evidence type="ECO:0000256" key="1">
    <source>
        <dbReference type="SAM" id="MobiDB-lite"/>
    </source>
</evidence>
<dbReference type="Proteomes" id="UP000055019">
    <property type="component" value="Unassembled WGS sequence"/>
</dbReference>
<dbReference type="AlphaFoldDB" id="A0A158L6F1"/>
<name>A0A158L6F1_9BURK</name>
<evidence type="ECO:0000313" key="3">
    <source>
        <dbReference type="Proteomes" id="UP000055019"/>
    </source>
</evidence>
<feature type="region of interest" description="Disordered" evidence="1">
    <location>
        <begin position="112"/>
        <end position="150"/>
    </location>
</feature>
<gene>
    <name evidence="2" type="ORF">AWB74_08787</name>
</gene>
<organism evidence="2 3">
    <name type="scientific">Caballeronia arvi</name>
    <dbReference type="NCBI Taxonomy" id="1777135"/>
    <lineage>
        <taxon>Bacteria</taxon>
        <taxon>Pseudomonadati</taxon>
        <taxon>Pseudomonadota</taxon>
        <taxon>Betaproteobacteria</taxon>
        <taxon>Burkholderiales</taxon>
        <taxon>Burkholderiaceae</taxon>
        <taxon>Caballeronia</taxon>
    </lineage>
</organism>
<sequence length="214" mass="23519">MHPQIRLLHWRDGMSAHRRMTVDAIRLRAARGGEQVTERAIASEVRLPADDRHKCIAEVPAQTVDGHADIAHLRRAVESGTHLIMHHAHAERREQRADALEFRAHRGRCERTRGTRNADGVQRAERGETRGRRRFNEQHRPQAGAGEMRERVGGAGEVIAIEAVRRGRHARAPKKSSAAASSGACFAYSCSGVPERAASHACRTLATPAATPPG</sequence>
<feature type="compositionally biased region" description="Basic and acidic residues" evidence="1">
    <location>
        <begin position="122"/>
        <end position="140"/>
    </location>
</feature>
<protein>
    <submittedName>
        <fullName evidence="2">Uncharacterized protein</fullName>
    </submittedName>
</protein>
<proteinExistence type="predicted"/>
<dbReference type="EMBL" id="FCOM02000204">
    <property type="protein sequence ID" value="SAL88888.1"/>
    <property type="molecule type" value="Genomic_DNA"/>
</dbReference>
<comment type="caution">
    <text evidence="2">The sequence shown here is derived from an EMBL/GenBank/DDBJ whole genome shotgun (WGS) entry which is preliminary data.</text>
</comment>
<accession>A0A158L6F1</accession>
<reference evidence="2" key="1">
    <citation type="submission" date="2016-01" db="EMBL/GenBank/DDBJ databases">
        <authorList>
            <person name="Peeters C."/>
        </authorList>
    </citation>
    <scope>NUCLEOTIDE SEQUENCE [LARGE SCALE GENOMIC DNA]</scope>
    <source>
        <strain evidence="2">LMG 29317</strain>
    </source>
</reference>
<evidence type="ECO:0000313" key="2">
    <source>
        <dbReference type="EMBL" id="SAL88888.1"/>
    </source>
</evidence>
<keyword evidence="3" id="KW-1185">Reference proteome</keyword>